<sequence>MSPTATAASGSRAPLREASPPQPAPQGSADTLLLQASDSSDAEEPHAFGIEKGFWKIHNAAQELLKFAAIYQARRDTAAGGPSGSGSGSGRLPKEIDMLSMTQLSWSVLHAVGDINNHNQRLAGRHDASWVRRHLEPGASPVPEKSGVRKGGCEKRARKRRRGVASVIDHHRLAGNGCIECGAAESPCWRLGPAGPLTLCNVCGLLYAKRAETVTIGPSSDM</sequence>
<proteinExistence type="predicted"/>
<comment type="caution">
    <text evidence="9">The sequence shown here is derived from an EMBL/GenBank/DDBJ whole genome shotgun (WGS) entry which is preliminary data.</text>
</comment>
<evidence type="ECO:0000256" key="3">
    <source>
        <dbReference type="ARBA" id="ARBA00022833"/>
    </source>
</evidence>
<dbReference type="PROSITE" id="PS50114">
    <property type="entry name" value="GATA_ZN_FINGER_2"/>
    <property type="match status" value="1"/>
</dbReference>
<keyword evidence="3" id="KW-0862">Zinc</keyword>
<keyword evidence="10" id="KW-1185">Reference proteome</keyword>
<reference evidence="9" key="2">
    <citation type="submission" date="2023-06" db="EMBL/GenBank/DDBJ databases">
        <authorList>
            <consortium name="Lawrence Berkeley National Laboratory"/>
            <person name="Haridas S."/>
            <person name="Hensen N."/>
            <person name="Bonometti L."/>
            <person name="Westerberg I."/>
            <person name="Brannstrom I.O."/>
            <person name="Guillou S."/>
            <person name="Cros-Aarteil S."/>
            <person name="Calhoun S."/>
            <person name="Kuo A."/>
            <person name="Mondo S."/>
            <person name="Pangilinan J."/>
            <person name="Riley R."/>
            <person name="Labutti K."/>
            <person name="Andreopoulos B."/>
            <person name="Lipzen A."/>
            <person name="Chen C."/>
            <person name="Yanf M."/>
            <person name="Daum C."/>
            <person name="Ng V."/>
            <person name="Clum A."/>
            <person name="Steindorff A."/>
            <person name="Ohm R."/>
            <person name="Martin F."/>
            <person name="Silar P."/>
            <person name="Natvig D."/>
            <person name="Lalanne C."/>
            <person name="Gautier V."/>
            <person name="Ament-Velasquez S.L."/>
            <person name="Kruys A."/>
            <person name="Hutchinson M.I."/>
            <person name="Powell A.J."/>
            <person name="Barry K."/>
            <person name="Miller A.N."/>
            <person name="Grigoriev I.V."/>
            <person name="Debuchy R."/>
            <person name="Gladieux P."/>
            <person name="Thoren M.H."/>
            <person name="Johannesson H."/>
        </authorList>
    </citation>
    <scope>NUCLEOTIDE SEQUENCE</scope>
    <source>
        <strain evidence="9">CBS 955.72</strain>
    </source>
</reference>
<evidence type="ECO:0000313" key="9">
    <source>
        <dbReference type="EMBL" id="KAK3345910.1"/>
    </source>
</evidence>
<evidence type="ECO:0000256" key="6">
    <source>
        <dbReference type="PROSITE-ProRule" id="PRU00094"/>
    </source>
</evidence>
<reference evidence="9" key="1">
    <citation type="journal article" date="2023" name="Mol. Phylogenet. Evol.">
        <title>Genome-scale phylogeny and comparative genomics of the fungal order Sordariales.</title>
        <authorList>
            <person name="Hensen N."/>
            <person name="Bonometti L."/>
            <person name="Westerberg I."/>
            <person name="Brannstrom I.O."/>
            <person name="Guillou S."/>
            <person name="Cros-Aarteil S."/>
            <person name="Calhoun S."/>
            <person name="Haridas S."/>
            <person name="Kuo A."/>
            <person name="Mondo S."/>
            <person name="Pangilinan J."/>
            <person name="Riley R."/>
            <person name="LaButti K."/>
            <person name="Andreopoulos B."/>
            <person name="Lipzen A."/>
            <person name="Chen C."/>
            <person name="Yan M."/>
            <person name="Daum C."/>
            <person name="Ng V."/>
            <person name="Clum A."/>
            <person name="Steindorff A."/>
            <person name="Ohm R.A."/>
            <person name="Martin F."/>
            <person name="Silar P."/>
            <person name="Natvig D.O."/>
            <person name="Lalanne C."/>
            <person name="Gautier V."/>
            <person name="Ament-Velasquez S.L."/>
            <person name="Kruys A."/>
            <person name="Hutchinson M.I."/>
            <person name="Powell A.J."/>
            <person name="Barry K."/>
            <person name="Miller A.N."/>
            <person name="Grigoriev I.V."/>
            <person name="Debuchy R."/>
            <person name="Gladieux P."/>
            <person name="Hiltunen Thoren M."/>
            <person name="Johannesson H."/>
        </authorList>
    </citation>
    <scope>NUCLEOTIDE SEQUENCE</scope>
    <source>
        <strain evidence="9">CBS 955.72</strain>
    </source>
</reference>
<gene>
    <name evidence="9" type="ORF">B0T25DRAFT_571067</name>
</gene>
<dbReference type="EMBL" id="JAUIQD010000006">
    <property type="protein sequence ID" value="KAK3345910.1"/>
    <property type="molecule type" value="Genomic_DNA"/>
</dbReference>
<dbReference type="AlphaFoldDB" id="A0AAJ0HAT0"/>
<feature type="region of interest" description="Disordered" evidence="7">
    <location>
        <begin position="136"/>
        <end position="160"/>
    </location>
</feature>
<feature type="domain" description="GATA-type" evidence="8">
    <location>
        <begin position="172"/>
        <end position="207"/>
    </location>
</feature>
<protein>
    <recommendedName>
        <fullName evidence="8">GATA-type domain-containing protein</fullName>
    </recommendedName>
</protein>
<dbReference type="PANTHER" id="PTHR47172:SF24">
    <property type="entry name" value="GATA ZINC FINGER DOMAIN-CONTAINING PROTEIN 14-RELATED"/>
    <property type="match status" value="1"/>
</dbReference>
<dbReference type="PANTHER" id="PTHR47172">
    <property type="entry name" value="OS01G0976800 PROTEIN"/>
    <property type="match status" value="1"/>
</dbReference>
<evidence type="ECO:0000256" key="4">
    <source>
        <dbReference type="ARBA" id="ARBA00023015"/>
    </source>
</evidence>
<dbReference type="CDD" id="cd00202">
    <property type="entry name" value="ZnF_GATA"/>
    <property type="match status" value="1"/>
</dbReference>
<dbReference type="Proteomes" id="UP001275084">
    <property type="component" value="Unassembled WGS sequence"/>
</dbReference>
<dbReference type="GO" id="GO:0043565">
    <property type="term" value="F:sequence-specific DNA binding"/>
    <property type="evidence" value="ECO:0007669"/>
    <property type="project" value="InterPro"/>
</dbReference>
<keyword evidence="1" id="KW-0479">Metal-binding</keyword>
<organism evidence="9 10">
    <name type="scientific">Lasiosphaeria hispida</name>
    <dbReference type="NCBI Taxonomy" id="260671"/>
    <lineage>
        <taxon>Eukaryota</taxon>
        <taxon>Fungi</taxon>
        <taxon>Dikarya</taxon>
        <taxon>Ascomycota</taxon>
        <taxon>Pezizomycotina</taxon>
        <taxon>Sordariomycetes</taxon>
        <taxon>Sordariomycetidae</taxon>
        <taxon>Sordariales</taxon>
        <taxon>Lasiosphaeriaceae</taxon>
        <taxon>Lasiosphaeria</taxon>
    </lineage>
</organism>
<name>A0AAJ0HAT0_9PEZI</name>
<feature type="region of interest" description="Disordered" evidence="7">
    <location>
        <begin position="1"/>
        <end position="44"/>
    </location>
</feature>
<dbReference type="Pfam" id="PF00320">
    <property type="entry name" value="GATA"/>
    <property type="match status" value="1"/>
</dbReference>
<accession>A0AAJ0HAT0</accession>
<dbReference type="SMART" id="SM00401">
    <property type="entry name" value="ZnF_GATA"/>
    <property type="match status" value="1"/>
</dbReference>
<evidence type="ECO:0000256" key="5">
    <source>
        <dbReference type="ARBA" id="ARBA00023163"/>
    </source>
</evidence>
<dbReference type="InterPro" id="IPR000679">
    <property type="entry name" value="Znf_GATA"/>
</dbReference>
<keyword evidence="5" id="KW-0804">Transcription</keyword>
<dbReference type="SUPFAM" id="SSF57716">
    <property type="entry name" value="Glucocorticoid receptor-like (DNA-binding domain)"/>
    <property type="match status" value="1"/>
</dbReference>
<keyword evidence="2 6" id="KW-0863">Zinc-finger</keyword>
<evidence type="ECO:0000256" key="7">
    <source>
        <dbReference type="SAM" id="MobiDB-lite"/>
    </source>
</evidence>
<dbReference type="GO" id="GO:0008270">
    <property type="term" value="F:zinc ion binding"/>
    <property type="evidence" value="ECO:0007669"/>
    <property type="project" value="UniProtKB-KW"/>
</dbReference>
<dbReference type="InterPro" id="IPR013088">
    <property type="entry name" value="Znf_NHR/GATA"/>
</dbReference>
<dbReference type="Gene3D" id="3.30.50.10">
    <property type="entry name" value="Erythroid Transcription Factor GATA-1, subunit A"/>
    <property type="match status" value="1"/>
</dbReference>
<evidence type="ECO:0000259" key="8">
    <source>
        <dbReference type="PROSITE" id="PS50114"/>
    </source>
</evidence>
<evidence type="ECO:0000256" key="1">
    <source>
        <dbReference type="ARBA" id="ARBA00022723"/>
    </source>
</evidence>
<keyword evidence="4" id="KW-0805">Transcription regulation</keyword>
<evidence type="ECO:0000313" key="10">
    <source>
        <dbReference type="Proteomes" id="UP001275084"/>
    </source>
</evidence>
<evidence type="ECO:0000256" key="2">
    <source>
        <dbReference type="ARBA" id="ARBA00022771"/>
    </source>
</evidence>
<dbReference type="GO" id="GO:0006355">
    <property type="term" value="P:regulation of DNA-templated transcription"/>
    <property type="evidence" value="ECO:0007669"/>
    <property type="project" value="InterPro"/>
</dbReference>